<dbReference type="PIRSF" id="PIRSF037434">
    <property type="entry name" value="STHK_ChrS"/>
    <property type="match status" value="1"/>
</dbReference>
<evidence type="ECO:0000256" key="19">
    <source>
        <dbReference type="SAM" id="Coils"/>
    </source>
</evidence>
<evidence type="ECO:0000256" key="10">
    <source>
        <dbReference type="ARBA" id="ARBA00022723"/>
    </source>
</evidence>
<evidence type="ECO:0000256" key="8">
    <source>
        <dbReference type="ARBA" id="ARBA00022553"/>
    </source>
</evidence>
<evidence type="ECO:0000256" key="12">
    <source>
        <dbReference type="ARBA" id="ARBA00022777"/>
    </source>
</evidence>
<evidence type="ECO:0000256" key="9">
    <source>
        <dbReference type="ARBA" id="ARBA00022679"/>
    </source>
</evidence>
<evidence type="ECO:0000256" key="20">
    <source>
        <dbReference type="SAM" id="Phobius"/>
    </source>
</evidence>
<dbReference type="InterPro" id="IPR036890">
    <property type="entry name" value="HATPase_C_sf"/>
</dbReference>
<dbReference type="InterPro" id="IPR050482">
    <property type="entry name" value="Sensor_HK_TwoCompSys"/>
</dbReference>
<keyword evidence="20" id="KW-0472">Membrane</keyword>
<gene>
    <name evidence="22" type="ORF">M3M28_03330</name>
</gene>
<reference evidence="22" key="1">
    <citation type="submission" date="2022-05" db="EMBL/GenBank/DDBJ databases">
        <title>Complete genome sequence of toluene-degrading Gulosibacter sediminis strain ACHW.36C.</title>
        <authorList>
            <person name="Wai A.C."/>
            <person name="Lai G.K."/>
            <person name="Griffin S.D."/>
            <person name="Leung F.C."/>
        </authorList>
    </citation>
    <scope>NUCLEOTIDE SEQUENCE [LARGE SCALE GENOMIC DNA]</scope>
    <source>
        <strain evidence="22">ACHW.36C</strain>
    </source>
</reference>
<keyword evidence="7" id="KW-0963">Cytoplasm</keyword>
<feature type="coiled-coil region" evidence="19">
    <location>
        <begin position="181"/>
        <end position="208"/>
    </location>
</feature>
<evidence type="ECO:0000256" key="5">
    <source>
        <dbReference type="ARBA" id="ARBA00017322"/>
    </source>
</evidence>
<dbReference type="GO" id="GO:0016301">
    <property type="term" value="F:kinase activity"/>
    <property type="evidence" value="ECO:0007669"/>
    <property type="project" value="UniProtKB-KW"/>
</dbReference>
<keyword evidence="13" id="KW-0067">ATP-binding</keyword>
<dbReference type="SMART" id="SM00387">
    <property type="entry name" value="HATPase_c"/>
    <property type="match status" value="1"/>
</dbReference>
<sequence length="405" mass="42229">MADPTAPSATRRIQLGTLAALSLLLAVLLWVPVLVAVADPITAISGRLGWMLFTAIAGTAIAAGVAVVVWRRPDAFGAPASHLDPLGIVCAFLLALPVASMTAFSVEGAYSALALFFIVLWLLPEGLGIVTVLVLMLGVVAGQAVHHGLGFGGVAGPVISAIAAVAVMWGYRMLVRSADENARLVTELRETQAALAATEREAGRVAERARLARDLHDTTAQHLSSIRLLAASGASLDEIERTSGVALREVRSIIAGLTPSELRDVDLAAALERLAVARPGVSFSASPAPWPLGIAASTALLRVTQEALNNAETHGEAPHVAVRLEFTEDAVSVEIDDDGVGFDAERWFEQPELAAARADGSGTGLRGLQARLRELGGFVSVVADPGEGTLVRAELPRPAAESRRS</sequence>
<dbReference type="Pfam" id="PF02518">
    <property type="entry name" value="HATPase_c"/>
    <property type="match status" value="1"/>
</dbReference>
<keyword evidence="19" id="KW-0175">Coiled coil</keyword>
<evidence type="ECO:0000259" key="21">
    <source>
        <dbReference type="PROSITE" id="PS50109"/>
    </source>
</evidence>
<feature type="transmembrane region" description="Helical" evidence="20">
    <location>
        <begin position="82"/>
        <end position="106"/>
    </location>
</feature>
<keyword evidence="6" id="KW-0004">4Fe-4S</keyword>
<keyword evidence="8" id="KW-0597">Phosphoprotein</keyword>
<dbReference type="InterPro" id="IPR006311">
    <property type="entry name" value="TAT_signal"/>
</dbReference>
<dbReference type="PANTHER" id="PTHR24421:SF10">
    <property type="entry name" value="NITRATE_NITRITE SENSOR PROTEIN NARQ"/>
    <property type="match status" value="1"/>
</dbReference>
<evidence type="ECO:0000256" key="14">
    <source>
        <dbReference type="ARBA" id="ARBA00023004"/>
    </source>
</evidence>
<keyword evidence="12 22" id="KW-0418">Kinase</keyword>
<dbReference type="PRINTS" id="PR00344">
    <property type="entry name" value="BCTRLSENSOR"/>
</dbReference>
<evidence type="ECO:0000256" key="1">
    <source>
        <dbReference type="ARBA" id="ARBA00000085"/>
    </source>
</evidence>
<keyword evidence="20" id="KW-1133">Transmembrane helix</keyword>
<keyword evidence="16" id="KW-0411">Iron-sulfur</keyword>
<evidence type="ECO:0000256" key="2">
    <source>
        <dbReference type="ARBA" id="ARBA00001966"/>
    </source>
</evidence>
<dbReference type="EC" id="2.7.13.3" evidence="4"/>
<feature type="domain" description="Histidine kinase" evidence="21">
    <location>
        <begin position="300"/>
        <end position="399"/>
    </location>
</feature>
<feature type="transmembrane region" description="Helical" evidence="20">
    <location>
        <begin position="48"/>
        <end position="70"/>
    </location>
</feature>
<organism evidence="22">
    <name type="scientific">Gulosibacter sediminis</name>
    <dbReference type="NCBI Taxonomy" id="1729695"/>
    <lineage>
        <taxon>Bacteria</taxon>
        <taxon>Bacillati</taxon>
        <taxon>Actinomycetota</taxon>
        <taxon>Actinomycetes</taxon>
        <taxon>Micrococcales</taxon>
        <taxon>Microbacteriaceae</taxon>
        <taxon>Gulosibacter</taxon>
    </lineage>
</organism>
<keyword evidence="15" id="KW-0902">Two-component regulatory system</keyword>
<keyword evidence="11" id="KW-0547">Nucleotide-binding</keyword>
<dbReference type="CDD" id="cd16917">
    <property type="entry name" value="HATPase_UhpB-NarQ-NarX-like"/>
    <property type="match status" value="1"/>
</dbReference>
<evidence type="ECO:0000256" key="7">
    <source>
        <dbReference type="ARBA" id="ARBA00022490"/>
    </source>
</evidence>
<feature type="transmembrane region" description="Helical" evidence="20">
    <location>
        <begin position="149"/>
        <end position="171"/>
    </location>
</feature>
<keyword evidence="20" id="KW-0812">Transmembrane</keyword>
<accession>A0ABY4MYJ3</accession>
<dbReference type="Pfam" id="PF07730">
    <property type="entry name" value="HisKA_3"/>
    <property type="match status" value="1"/>
</dbReference>
<comment type="function">
    <text evidence="17">Member of the two-component regulatory system NreB/NreC involved in the control of dissimilatory nitrate/nitrite reduction in response to oxygen. NreB functions as a direct oxygen sensor histidine kinase which is autophosphorylated, in the absence of oxygen, probably at the conserved histidine residue, and transfers its phosphate group probably to a conserved aspartate residue of NreC. NreB/NreC activates the expression of the nitrate (narGHJI) and nitrite (nir) reductase operons, as well as the putative nitrate transporter gene narT.</text>
</comment>
<dbReference type="Gene3D" id="3.30.565.10">
    <property type="entry name" value="Histidine kinase-like ATPase, C-terminal domain"/>
    <property type="match status" value="1"/>
</dbReference>
<evidence type="ECO:0000256" key="18">
    <source>
        <dbReference type="ARBA" id="ARBA00030800"/>
    </source>
</evidence>
<dbReference type="PROSITE" id="PS50109">
    <property type="entry name" value="HIS_KIN"/>
    <property type="match status" value="1"/>
</dbReference>
<keyword evidence="10" id="KW-0479">Metal-binding</keyword>
<evidence type="ECO:0000313" key="22">
    <source>
        <dbReference type="EMBL" id="UQN15510.1"/>
    </source>
</evidence>
<dbReference type="Gene3D" id="1.20.5.1930">
    <property type="match status" value="1"/>
</dbReference>
<evidence type="ECO:0000256" key="6">
    <source>
        <dbReference type="ARBA" id="ARBA00022485"/>
    </source>
</evidence>
<evidence type="ECO:0000256" key="17">
    <source>
        <dbReference type="ARBA" id="ARBA00024827"/>
    </source>
</evidence>
<evidence type="ECO:0000256" key="13">
    <source>
        <dbReference type="ARBA" id="ARBA00022840"/>
    </source>
</evidence>
<evidence type="ECO:0000256" key="4">
    <source>
        <dbReference type="ARBA" id="ARBA00012438"/>
    </source>
</evidence>
<keyword evidence="9" id="KW-0808">Transferase</keyword>
<proteinExistence type="predicted"/>
<dbReference type="InterPro" id="IPR005467">
    <property type="entry name" value="His_kinase_dom"/>
</dbReference>
<dbReference type="InterPro" id="IPR011712">
    <property type="entry name" value="Sig_transdc_His_kin_sub3_dim/P"/>
</dbReference>
<name>A0ABY4MYJ3_9MICO</name>
<dbReference type="EMBL" id="CP097160">
    <property type="protein sequence ID" value="UQN15510.1"/>
    <property type="molecule type" value="Genomic_DNA"/>
</dbReference>
<dbReference type="InterPro" id="IPR003594">
    <property type="entry name" value="HATPase_dom"/>
</dbReference>
<evidence type="ECO:0000256" key="3">
    <source>
        <dbReference type="ARBA" id="ARBA00004496"/>
    </source>
</evidence>
<comment type="cofactor">
    <cofactor evidence="2">
        <name>[4Fe-4S] cluster</name>
        <dbReference type="ChEBI" id="CHEBI:49883"/>
    </cofactor>
</comment>
<dbReference type="InterPro" id="IPR004358">
    <property type="entry name" value="Sig_transdc_His_kin-like_C"/>
</dbReference>
<dbReference type="PROSITE" id="PS51318">
    <property type="entry name" value="TAT"/>
    <property type="match status" value="1"/>
</dbReference>
<evidence type="ECO:0000256" key="16">
    <source>
        <dbReference type="ARBA" id="ARBA00023014"/>
    </source>
</evidence>
<dbReference type="PANTHER" id="PTHR24421">
    <property type="entry name" value="NITRATE/NITRITE SENSOR PROTEIN NARX-RELATED"/>
    <property type="match status" value="1"/>
</dbReference>
<keyword evidence="14" id="KW-0408">Iron</keyword>
<evidence type="ECO:0000256" key="15">
    <source>
        <dbReference type="ARBA" id="ARBA00023012"/>
    </source>
</evidence>
<dbReference type="InterPro" id="IPR017205">
    <property type="entry name" value="Sig_transdc_His_kinase_ChrS"/>
</dbReference>
<protein>
    <recommendedName>
        <fullName evidence="5">Oxygen sensor histidine kinase NreB</fullName>
        <ecNumber evidence="4">2.7.13.3</ecNumber>
    </recommendedName>
    <alternativeName>
        <fullName evidence="18">Nitrogen regulation protein B</fullName>
    </alternativeName>
</protein>
<feature type="transmembrane region" description="Helical" evidence="20">
    <location>
        <begin position="112"/>
        <end position="137"/>
    </location>
</feature>
<comment type="subcellular location">
    <subcellularLocation>
        <location evidence="3">Cytoplasm</location>
    </subcellularLocation>
</comment>
<comment type="catalytic activity">
    <reaction evidence="1">
        <text>ATP + protein L-histidine = ADP + protein N-phospho-L-histidine.</text>
        <dbReference type="EC" id="2.7.13.3"/>
    </reaction>
</comment>
<evidence type="ECO:0000256" key="11">
    <source>
        <dbReference type="ARBA" id="ARBA00022741"/>
    </source>
</evidence>
<dbReference type="SUPFAM" id="SSF55874">
    <property type="entry name" value="ATPase domain of HSP90 chaperone/DNA topoisomerase II/histidine kinase"/>
    <property type="match status" value="1"/>
</dbReference>